<feature type="domain" description="VOC" evidence="1">
    <location>
        <begin position="1"/>
        <end position="129"/>
    </location>
</feature>
<dbReference type="PANTHER" id="PTHR35006:SF1">
    <property type="entry name" value="BLL2941 PROTEIN"/>
    <property type="match status" value="1"/>
</dbReference>
<dbReference type="Pfam" id="PF00903">
    <property type="entry name" value="Glyoxalase"/>
    <property type="match status" value="1"/>
</dbReference>
<dbReference type="PANTHER" id="PTHR35006">
    <property type="entry name" value="GLYOXALASE FAMILY PROTEIN (AFU_ORTHOLOGUE AFUA_5G14830)"/>
    <property type="match status" value="1"/>
</dbReference>
<dbReference type="PROSITE" id="PS51819">
    <property type="entry name" value="VOC"/>
    <property type="match status" value="1"/>
</dbReference>
<evidence type="ECO:0000313" key="2">
    <source>
        <dbReference type="EMBL" id="RUR70453.1"/>
    </source>
</evidence>
<dbReference type="SUPFAM" id="SSF54593">
    <property type="entry name" value="Glyoxalase/Bleomycin resistance protein/Dihydroxybiphenyl dioxygenase"/>
    <property type="match status" value="1"/>
</dbReference>
<dbReference type="EMBL" id="RXFT01000013">
    <property type="protein sequence ID" value="RUR70453.1"/>
    <property type="molecule type" value="Genomic_DNA"/>
</dbReference>
<dbReference type="AlphaFoldDB" id="A0A433MRH2"/>
<dbReference type="Proteomes" id="UP000281118">
    <property type="component" value="Unassembled WGS sequence"/>
</dbReference>
<dbReference type="Gene3D" id="3.10.180.10">
    <property type="entry name" value="2,3-Dihydroxybiphenyl 1,2-Dioxygenase, domain 1"/>
    <property type="match status" value="1"/>
</dbReference>
<evidence type="ECO:0000259" key="1">
    <source>
        <dbReference type="PROSITE" id="PS51819"/>
    </source>
</evidence>
<dbReference type="CDD" id="cd07262">
    <property type="entry name" value="VOC_like"/>
    <property type="match status" value="1"/>
</dbReference>
<sequence length="132" mass="14560">MYAHIQLGARNLPLMCAFYDQVLAHLGLERVVALENIGPAGLYWRRPGRRWPQFVINRPFDGLEAGVGNGTQVSFLADRRGTVDAMWAAALAHGGHDEGAPSLRARYAPDFYAAYCRDPEGNKLCFVHTDGS</sequence>
<comment type="caution">
    <text evidence="2">The sequence shown here is derived from an EMBL/GenBank/DDBJ whole genome shotgun (WGS) entry which is preliminary data.</text>
</comment>
<organism evidence="2 3">
    <name type="scientific">Variovorax guangxiensis</name>
    <dbReference type="NCBI Taxonomy" id="1775474"/>
    <lineage>
        <taxon>Bacteria</taxon>
        <taxon>Pseudomonadati</taxon>
        <taxon>Pseudomonadota</taxon>
        <taxon>Betaproteobacteria</taxon>
        <taxon>Burkholderiales</taxon>
        <taxon>Comamonadaceae</taxon>
        <taxon>Variovorax</taxon>
    </lineage>
</organism>
<gene>
    <name evidence="2" type="ORF">EJP67_25685</name>
</gene>
<evidence type="ECO:0000313" key="3">
    <source>
        <dbReference type="Proteomes" id="UP000281118"/>
    </source>
</evidence>
<reference evidence="2 3" key="1">
    <citation type="submission" date="2018-12" db="EMBL/GenBank/DDBJ databases">
        <title>The genome sequences of Variovorax guangxiensis DSM 27352.</title>
        <authorList>
            <person name="Gao J."/>
            <person name="Sun J."/>
        </authorList>
    </citation>
    <scope>NUCLEOTIDE SEQUENCE [LARGE SCALE GENOMIC DNA]</scope>
    <source>
        <strain evidence="2 3">DSM 27352</strain>
    </source>
</reference>
<protein>
    <submittedName>
        <fullName evidence="2">VOC family protein</fullName>
    </submittedName>
</protein>
<accession>A0A433MRH2</accession>
<dbReference type="OrthoDB" id="9800438at2"/>
<dbReference type="InterPro" id="IPR037523">
    <property type="entry name" value="VOC_core"/>
</dbReference>
<dbReference type="InterPro" id="IPR004360">
    <property type="entry name" value="Glyas_Fos-R_dOase_dom"/>
</dbReference>
<proteinExistence type="predicted"/>
<dbReference type="InterPro" id="IPR029068">
    <property type="entry name" value="Glyas_Bleomycin-R_OHBP_Dase"/>
</dbReference>
<dbReference type="RefSeq" id="WP_126024575.1">
    <property type="nucleotide sequence ID" value="NZ_RXFT01000013.1"/>
</dbReference>
<name>A0A433MRH2_9BURK</name>